<evidence type="ECO:0000313" key="1">
    <source>
        <dbReference type="EMBL" id="KAF9131830.1"/>
    </source>
</evidence>
<proteinExistence type="predicted"/>
<accession>A0A9P5RI69</accession>
<dbReference type="OrthoDB" id="2446972at2759"/>
<evidence type="ECO:0000313" key="2">
    <source>
        <dbReference type="Proteomes" id="UP000748756"/>
    </source>
</evidence>
<dbReference type="AlphaFoldDB" id="A0A9P5RI69"/>
<keyword evidence="2" id="KW-1185">Reference proteome</keyword>
<organism evidence="1 2">
    <name type="scientific">Linnemannia schmuckeri</name>
    <dbReference type="NCBI Taxonomy" id="64567"/>
    <lineage>
        <taxon>Eukaryota</taxon>
        <taxon>Fungi</taxon>
        <taxon>Fungi incertae sedis</taxon>
        <taxon>Mucoromycota</taxon>
        <taxon>Mortierellomycotina</taxon>
        <taxon>Mortierellomycetes</taxon>
        <taxon>Mortierellales</taxon>
        <taxon>Mortierellaceae</taxon>
        <taxon>Linnemannia</taxon>
    </lineage>
</organism>
<gene>
    <name evidence="1" type="ORF">BG015_003808</name>
</gene>
<dbReference type="SUPFAM" id="SSF52047">
    <property type="entry name" value="RNI-like"/>
    <property type="match status" value="1"/>
</dbReference>
<protein>
    <submittedName>
        <fullName evidence="1">Uncharacterized protein</fullName>
    </submittedName>
</protein>
<feature type="non-terminal residue" evidence="1">
    <location>
        <position position="390"/>
    </location>
</feature>
<dbReference type="EMBL" id="JAAAUQ010001871">
    <property type="protein sequence ID" value="KAF9131830.1"/>
    <property type="molecule type" value="Genomic_DNA"/>
</dbReference>
<sequence>RERPWRSILRSVPFEELPSLFSKHKQWIRDLNMDDVAVLNAVLKAHLTDLRSLTVGYLSSSISFKLNEEFDHDQVPFSPSSILPSGVETLQRHVYKLTPGSKSFLTSVFSTLAAIRHLNIGKRADDFLLSNMTTLLPTLESFVHSGQTAVFDYKTLASSTPHHNLRSLAFTHESISHHQLRSIVLTFPLLQILSAYGCYGKWTPGATTAQLCPLEHAFLRTFLTRNTTDLTAIEKAKLIIETGHVEKATAMFQQLFILFPVLDCLEARGAYWGEKKVAKAREPPARVYPLTGLLFSGRGQDHFRAHVLVLQMPFLVRLKVGLVSLTDLNVIASTCSDALVYSRFSLRDNWSADVCKALATCSRLKERLDDGHVILAEDIINGPDWTCMGL</sequence>
<name>A0A9P5RI69_9FUNG</name>
<dbReference type="Proteomes" id="UP000748756">
    <property type="component" value="Unassembled WGS sequence"/>
</dbReference>
<reference evidence="1" key="1">
    <citation type="journal article" date="2020" name="Fungal Divers.">
        <title>Resolving the Mortierellaceae phylogeny through synthesis of multi-gene phylogenetics and phylogenomics.</title>
        <authorList>
            <person name="Vandepol N."/>
            <person name="Liber J."/>
            <person name="Desiro A."/>
            <person name="Na H."/>
            <person name="Kennedy M."/>
            <person name="Barry K."/>
            <person name="Grigoriev I.V."/>
            <person name="Miller A.N."/>
            <person name="O'Donnell K."/>
            <person name="Stajich J.E."/>
            <person name="Bonito G."/>
        </authorList>
    </citation>
    <scope>NUCLEOTIDE SEQUENCE</scope>
    <source>
        <strain evidence="1">NRRL 6426</strain>
    </source>
</reference>
<comment type="caution">
    <text evidence="1">The sequence shown here is derived from an EMBL/GenBank/DDBJ whole genome shotgun (WGS) entry which is preliminary data.</text>
</comment>